<name>A0A068WCB7_ECHGR</name>
<feature type="transmembrane region" description="Helical" evidence="1">
    <location>
        <begin position="6"/>
        <end position="26"/>
    </location>
</feature>
<proteinExistence type="predicted"/>
<protein>
    <submittedName>
        <fullName evidence="4">Secreted protein</fullName>
    </submittedName>
</protein>
<accession>A0A068WCB7</accession>
<reference evidence="4" key="3">
    <citation type="submission" date="2020-10" db="UniProtKB">
        <authorList>
            <consortium name="WormBaseParasite"/>
        </authorList>
    </citation>
    <scope>IDENTIFICATION</scope>
</reference>
<dbReference type="AlphaFoldDB" id="A0A068WCB7"/>
<dbReference type="EMBL" id="LK028576">
    <property type="protein sequence ID" value="CDS15296.1"/>
    <property type="molecule type" value="Genomic_DNA"/>
</dbReference>
<keyword evidence="1" id="KW-0812">Transmembrane</keyword>
<evidence type="ECO:0000256" key="1">
    <source>
        <dbReference type="SAM" id="Phobius"/>
    </source>
</evidence>
<organism evidence="2">
    <name type="scientific">Echinococcus granulosus</name>
    <name type="common">Hydatid tapeworm</name>
    <dbReference type="NCBI Taxonomy" id="6210"/>
    <lineage>
        <taxon>Eukaryota</taxon>
        <taxon>Metazoa</taxon>
        <taxon>Spiralia</taxon>
        <taxon>Lophotrochozoa</taxon>
        <taxon>Platyhelminthes</taxon>
        <taxon>Cestoda</taxon>
        <taxon>Eucestoda</taxon>
        <taxon>Cyclophyllidea</taxon>
        <taxon>Taeniidae</taxon>
        <taxon>Echinococcus</taxon>
        <taxon>Echinococcus granulosus group</taxon>
    </lineage>
</organism>
<keyword evidence="1" id="KW-0472">Membrane</keyword>
<reference evidence="2 3" key="1">
    <citation type="journal article" date="2013" name="Nature">
        <title>The genomes of four tapeworm species reveal adaptations to parasitism.</title>
        <authorList>
            <person name="Tsai I.J."/>
            <person name="Zarowiecki M."/>
            <person name="Holroyd N."/>
            <person name="Garciarrubio A."/>
            <person name="Sanchez-Flores A."/>
            <person name="Brooks K.L."/>
            <person name="Tracey A."/>
            <person name="Bobes R.J."/>
            <person name="Fragoso G."/>
            <person name="Sciutto E."/>
            <person name="Aslett M."/>
            <person name="Beasley H."/>
            <person name="Bennett H.M."/>
            <person name="Cai J."/>
            <person name="Camicia F."/>
            <person name="Clark R."/>
            <person name="Cucher M."/>
            <person name="De Silva N."/>
            <person name="Day T.A."/>
            <person name="Deplazes P."/>
            <person name="Estrada K."/>
            <person name="Fernandez C."/>
            <person name="Holland P.W."/>
            <person name="Hou J."/>
            <person name="Hu S."/>
            <person name="Huckvale T."/>
            <person name="Hung S.S."/>
            <person name="Kamenetzky L."/>
            <person name="Keane J.A."/>
            <person name="Kiss F."/>
            <person name="Koziol U."/>
            <person name="Lambert O."/>
            <person name="Liu K."/>
            <person name="Luo X."/>
            <person name="Luo Y."/>
            <person name="Macchiaroli N."/>
            <person name="Nichol S."/>
            <person name="Paps J."/>
            <person name="Parkinson J."/>
            <person name="Pouchkina-Stantcheva N."/>
            <person name="Riddiford N."/>
            <person name="Rosenzvit M."/>
            <person name="Salinas G."/>
            <person name="Wasmuth J.D."/>
            <person name="Zamanian M."/>
            <person name="Zheng Y."/>
            <person name="Cai X."/>
            <person name="Soberon X."/>
            <person name="Olson P.D."/>
            <person name="Laclette J.P."/>
            <person name="Brehm K."/>
            <person name="Berriman M."/>
            <person name="Garciarrubio A."/>
            <person name="Bobes R.J."/>
            <person name="Fragoso G."/>
            <person name="Sanchez-Flores A."/>
            <person name="Estrada K."/>
            <person name="Cevallos M.A."/>
            <person name="Morett E."/>
            <person name="Gonzalez V."/>
            <person name="Portillo T."/>
            <person name="Ochoa-Leyva A."/>
            <person name="Jose M.V."/>
            <person name="Sciutto E."/>
            <person name="Landa A."/>
            <person name="Jimenez L."/>
            <person name="Valdes V."/>
            <person name="Carrero J.C."/>
            <person name="Larralde C."/>
            <person name="Morales-Montor J."/>
            <person name="Limon-Lason J."/>
            <person name="Soberon X."/>
            <person name="Laclette J.P."/>
        </authorList>
    </citation>
    <scope>NUCLEOTIDE SEQUENCE [LARGE SCALE GENOMIC DNA]</scope>
</reference>
<evidence type="ECO:0000313" key="3">
    <source>
        <dbReference type="Proteomes" id="UP000492820"/>
    </source>
</evidence>
<evidence type="ECO:0000313" key="2">
    <source>
        <dbReference type="EMBL" id="CDS15296.1"/>
    </source>
</evidence>
<sequence length="76" mass="8623">MIKLSATVEVLITLVILCLLIFRIFVWWRAEGTQGKSTFKEEEISIQDSGQEASFPSLTFCNANPLRELFSLFSHA</sequence>
<dbReference type="WBParaSite" id="EgrG_000769400">
    <property type="protein sequence ID" value="EgrG_000769400"/>
    <property type="gene ID" value="EgrG_000769400"/>
</dbReference>
<keyword evidence="1" id="KW-1133">Transmembrane helix</keyword>
<dbReference type="Proteomes" id="UP000492820">
    <property type="component" value="Unassembled WGS sequence"/>
</dbReference>
<gene>
    <name evidence="2" type="ORF">EgrG_000769400</name>
</gene>
<evidence type="ECO:0000313" key="4">
    <source>
        <dbReference type="WBParaSite" id="EgrG_000769400"/>
    </source>
</evidence>
<reference evidence="2" key="2">
    <citation type="submission" date="2014-06" db="EMBL/GenBank/DDBJ databases">
        <authorList>
            <person name="Aslett M."/>
        </authorList>
    </citation>
    <scope>NUCLEOTIDE SEQUENCE</scope>
</reference>